<keyword evidence="3" id="KW-1185">Reference proteome</keyword>
<comment type="similarity">
    <text evidence="1">Belongs to the DsrF/TusC family.</text>
</comment>
<comment type="caution">
    <text evidence="2">The sequence shown here is derived from an EMBL/GenBank/DDBJ whole genome shotgun (WGS) entry which is preliminary data.</text>
</comment>
<evidence type="ECO:0000256" key="1">
    <source>
        <dbReference type="ARBA" id="ARBA00005996"/>
    </source>
</evidence>
<protein>
    <recommendedName>
        <fullName evidence="4">tRNA 2-thiouridine synthesizing protein C</fullName>
    </recommendedName>
</protein>
<dbReference type="PANTHER" id="PTHR38780">
    <property type="entry name" value="PROTEIN TUSC"/>
    <property type="match status" value="1"/>
</dbReference>
<dbReference type="NCBIfam" id="TIGR03010">
    <property type="entry name" value="sulf_tusC_dsrF"/>
    <property type="match status" value="1"/>
</dbReference>
<dbReference type="Pfam" id="PF02635">
    <property type="entry name" value="DsrE"/>
    <property type="match status" value="1"/>
</dbReference>
<evidence type="ECO:0000313" key="2">
    <source>
        <dbReference type="EMBL" id="GLR63100.1"/>
    </source>
</evidence>
<proteinExistence type="inferred from homology"/>
<dbReference type="Proteomes" id="UP001156682">
    <property type="component" value="Unassembled WGS sequence"/>
</dbReference>
<reference evidence="3" key="1">
    <citation type="journal article" date="2019" name="Int. J. Syst. Evol. Microbiol.">
        <title>The Global Catalogue of Microorganisms (GCM) 10K type strain sequencing project: providing services to taxonomists for standard genome sequencing and annotation.</title>
        <authorList>
            <consortium name="The Broad Institute Genomics Platform"/>
            <consortium name="The Broad Institute Genome Sequencing Center for Infectious Disease"/>
            <person name="Wu L."/>
            <person name="Ma J."/>
        </authorList>
    </citation>
    <scope>NUCLEOTIDE SEQUENCE [LARGE SCALE GENOMIC DNA]</scope>
    <source>
        <strain evidence="3">NBRC 100033</strain>
    </source>
</reference>
<gene>
    <name evidence="2" type="ORF">GCM10007878_05350</name>
</gene>
<sequence>MKASNSFDLLVVFTQPPLTASLAKEGLDLSLVNSTFEQQTGLIFLGAGVLQLHPNQQPDILALKGTQAMLQALGLYDINQLFVDEQALLDYSLTTADLLLPTESCNPLQLQKLLATSRNVLTF</sequence>
<dbReference type="PANTHER" id="PTHR38780:SF1">
    <property type="entry name" value="PROTEIN TUSC"/>
    <property type="match status" value="1"/>
</dbReference>
<evidence type="ECO:0000313" key="3">
    <source>
        <dbReference type="Proteomes" id="UP001156682"/>
    </source>
</evidence>
<dbReference type="SUPFAM" id="SSF75169">
    <property type="entry name" value="DsrEFH-like"/>
    <property type="match status" value="1"/>
</dbReference>
<organism evidence="2 3">
    <name type="scientific">Marinospirillum insulare</name>
    <dbReference type="NCBI Taxonomy" id="217169"/>
    <lineage>
        <taxon>Bacteria</taxon>
        <taxon>Pseudomonadati</taxon>
        <taxon>Pseudomonadota</taxon>
        <taxon>Gammaproteobacteria</taxon>
        <taxon>Oceanospirillales</taxon>
        <taxon>Oceanospirillaceae</taxon>
        <taxon>Marinospirillum</taxon>
    </lineage>
</organism>
<accession>A0ABQ5ZSJ3</accession>
<dbReference type="InterPro" id="IPR003787">
    <property type="entry name" value="Sulphur_relay_DsrE/F-like"/>
</dbReference>
<dbReference type="RefSeq" id="WP_027849547.1">
    <property type="nucleotide sequence ID" value="NZ_BSOR01000011.1"/>
</dbReference>
<dbReference type="InterPro" id="IPR017462">
    <property type="entry name" value="Sulphur_relay_TusC/DsrF"/>
</dbReference>
<evidence type="ECO:0008006" key="4">
    <source>
        <dbReference type="Google" id="ProtNLM"/>
    </source>
</evidence>
<dbReference type="Gene3D" id="3.40.1260.10">
    <property type="entry name" value="DsrEFH-like"/>
    <property type="match status" value="1"/>
</dbReference>
<dbReference type="NCBIfam" id="NF001238">
    <property type="entry name" value="PRK00211.1"/>
    <property type="match status" value="1"/>
</dbReference>
<dbReference type="EMBL" id="BSOR01000011">
    <property type="protein sequence ID" value="GLR63100.1"/>
    <property type="molecule type" value="Genomic_DNA"/>
</dbReference>
<dbReference type="InterPro" id="IPR027396">
    <property type="entry name" value="DsrEFH-like"/>
</dbReference>
<name>A0ABQ5ZSJ3_9GAMM</name>